<dbReference type="GO" id="GO:0005524">
    <property type="term" value="F:ATP binding"/>
    <property type="evidence" value="ECO:0007669"/>
    <property type="project" value="InterPro"/>
</dbReference>
<keyword evidence="1 5" id="KW-0723">Serine/threonine-protein kinase</keyword>
<dbReference type="Pfam" id="PF03618">
    <property type="entry name" value="Kinase-PPPase"/>
    <property type="match status" value="1"/>
</dbReference>
<name>A0A0M4DKP1_9BACT</name>
<evidence type="ECO:0000313" key="6">
    <source>
        <dbReference type="EMBL" id="ALC17870.1"/>
    </source>
</evidence>
<protein>
    <recommendedName>
        <fullName evidence="5">Putative pyruvate, phosphate dikinase regulatory protein</fullName>
        <shortName evidence="5">PPDK regulatory protein</shortName>
        <ecNumber evidence="5">2.7.11.32</ecNumber>
        <ecNumber evidence="5">2.7.4.27</ecNumber>
    </recommendedName>
</protein>
<keyword evidence="7" id="KW-1185">Reference proteome</keyword>
<comment type="catalytic activity">
    <reaction evidence="5">
        <text>N(tele)-phospho-L-histidyl/L-threonyl-[pyruvate, phosphate dikinase] + ADP = N(tele)-phospho-L-histidyl/O-phospho-L-threonyl-[pyruvate, phosphate dikinase] + AMP + H(+)</text>
        <dbReference type="Rhea" id="RHEA:43692"/>
        <dbReference type="Rhea" id="RHEA-COMP:10650"/>
        <dbReference type="Rhea" id="RHEA-COMP:10651"/>
        <dbReference type="ChEBI" id="CHEBI:15378"/>
        <dbReference type="ChEBI" id="CHEBI:30013"/>
        <dbReference type="ChEBI" id="CHEBI:61977"/>
        <dbReference type="ChEBI" id="CHEBI:83586"/>
        <dbReference type="ChEBI" id="CHEBI:456215"/>
        <dbReference type="ChEBI" id="CHEBI:456216"/>
        <dbReference type="EC" id="2.7.11.32"/>
    </reaction>
</comment>
<dbReference type="STRING" id="1603606.DSOUD_3145"/>
<proteinExistence type="inferred from homology"/>
<keyword evidence="2 5" id="KW-0808">Transferase</keyword>
<dbReference type="HAMAP" id="MF_00921">
    <property type="entry name" value="PDRP"/>
    <property type="match status" value="1"/>
</dbReference>
<dbReference type="GO" id="GO:0043531">
    <property type="term" value="F:ADP binding"/>
    <property type="evidence" value="ECO:0007669"/>
    <property type="project" value="UniProtKB-UniRule"/>
</dbReference>
<gene>
    <name evidence="6" type="ORF">DSOUD_3145</name>
</gene>
<comment type="similarity">
    <text evidence="5">Belongs to the pyruvate, phosphate/water dikinase regulatory protein family. PDRP subfamily.</text>
</comment>
<keyword evidence="3 5" id="KW-0547">Nucleotide-binding</keyword>
<dbReference type="Proteomes" id="UP000057158">
    <property type="component" value="Chromosome"/>
</dbReference>
<dbReference type="SMR" id="A0A0M4DKP1"/>
<dbReference type="EMBL" id="CP010802">
    <property type="protein sequence ID" value="ALC17870.1"/>
    <property type="molecule type" value="Genomic_DNA"/>
</dbReference>
<evidence type="ECO:0000313" key="7">
    <source>
        <dbReference type="Proteomes" id="UP000057158"/>
    </source>
</evidence>
<dbReference type="InterPro" id="IPR026565">
    <property type="entry name" value="PPDK_reg"/>
</dbReference>
<dbReference type="AlphaFoldDB" id="A0A0M4DKP1"/>
<organism evidence="6 7">
    <name type="scientific">Desulfuromonas soudanensis</name>
    <dbReference type="NCBI Taxonomy" id="1603606"/>
    <lineage>
        <taxon>Bacteria</taxon>
        <taxon>Pseudomonadati</taxon>
        <taxon>Thermodesulfobacteriota</taxon>
        <taxon>Desulfuromonadia</taxon>
        <taxon>Desulfuromonadales</taxon>
        <taxon>Desulfuromonadaceae</taxon>
        <taxon>Desulfuromonas</taxon>
    </lineage>
</organism>
<dbReference type="PATRIC" id="fig|1603606.3.peg.3390"/>
<dbReference type="GO" id="GO:0004674">
    <property type="term" value="F:protein serine/threonine kinase activity"/>
    <property type="evidence" value="ECO:0007669"/>
    <property type="project" value="UniProtKB-UniRule"/>
</dbReference>
<dbReference type="GO" id="GO:0016776">
    <property type="term" value="F:phosphotransferase activity, phosphate group as acceptor"/>
    <property type="evidence" value="ECO:0007669"/>
    <property type="project" value="UniProtKB-UniRule"/>
</dbReference>
<dbReference type="RefSeq" id="WP_053551847.1">
    <property type="nucleotide sequence ID" value="NZ_CP010802.1"/>
</dbReference>
<dbReference type="PANTHER" id="PTHR31756:SF3">
    <property type="entry name" value="PYRUVATE, PHOSPHATE DIKINASE REGULATORY PROTEIN 1, CHLOROPLASTIC"/>
    <property type="match status" value="1"/>
</dbReference>
<dbReference type="OrthoDB" id="9782201at2"/>
<keyword evidence="4 5" id="KW-0418">Kinase</keyword>
<reference evidence="6 7" key="1">
    <citation type="submission" date="2015-07" db="EMBL/GenBank/DDBJ databases">
        <title>Isolation and Genomic Characterization of a Novel Halophilic Metal-Reducing Deltaproteobacterium from the Deep Subsurface.</title>
        <authorList>
            <person name="Badalamenti J.P."/>
            <person name="Summers Z.M."/>
            <person name="Gralnick J.A."/>
            <person name="Bond D.R."/>
        </authorList>
    </citation>
    <scope>NUCLEOTIDE SEQUENCE [LARGE SCALE GENOMIC DNA]</scope>
    <source>
        <strain evidence="6 7">WTL</strain>
    </source>
</reference>
<dbReference type="NCBIfam" id="NF003742">
    <property type="entry name" value="PRK05339.1"/>
    <property type="match status" value="1"/>
</dbReference>
<dbReference type="InterPro" id="IPR005177">
    <property type="entry name" value="Kinase-pyrophosphorylase"/>
</dbReference>
<evidence type="ECO:0000256" key="5">
    <source>
        <dbReference type="HAMAP-Rule" id="MF_00921"/>
    </source>
</evidence>
<comment type="catalytic activity">
    <reaction evidence="5">
        <text>N(tele)-phospho-L-histidyl/O-phospho-L-threonyl-[pyruvate, phosphate dikinase] + phosphate + H(+) = N(tele)-phospho-L-histidyl/L-threonyl-[pyruvate, phosphate dikinase] + diphosphate</text>
        <dbReference type="Rhea" id="RHEA:43696"/>
        <dbReference type="Rhea" id="RHEA-COMP:10650"/>
        <dbReference type="Rhea" id="RHEA-COMP:10651"/>
        <dbReference type="ChEBI" id="CHEBI:15378"/>
        <dbReference type="ChEBI" id="CHEBI:30013"/>
        <dbReference type="ChEBI" id="CHEBI:33019"/>
        <dbReference type="ChEBI" id="CHEBI:43474"/>
        <dbReference type="ChEBI" id="CHEBI:61977"/>
        <dbReference type="ChEBI" id="CHEBI:83586"/>
        <dbReference type="EC" id="2.7.4.27"/>
    </reaction>
</comment>
<dbReference type="KEGG" id="des:DSOUD_3145"/>
<sequence length="269" mass="30116">MTVPRLVYLLSDATGETAEKMVSAALTQFSERESVRLKRISNVRTKNEVYEALDQALNEGGLVVYTVVNRELAQLVHDECDSLGIPNIDLITPLLMKLSGFFGRSPREMPGLLHGVNEEYFRRIEAVEFTVRQDDGQETRHLCRADIVLVGVSRTSKTPLSMYLAHRGWKVANVPLVKGIDPPAELFEIDPTRVVGLVIDAQRLVELRATRLKHLGQGSRAAYADYGQVEDELAYTRALFRRQGWAVIDVTGKAVEETANEVLVKLKLK</sequence>
<dbReference type="EC" id="2.7.11.32" evidence="5"/>
<comment type="function">
    <text evidence="5">Bifunctional serine/threonine kinase and phosphorylase involved in the regulation of the pyruvate, phosphate dikinase (PPDK) by catalyzing its phosphorylation/dephosphorylation.</text>
</comment>
<accession>A0A0M4DKP1</accession>
<dbReference type="EC" id="2.7.4.27" evidence="5"/>
<feature type="binding site" evidence="5">
    <location>
        <begin position="151"/>
        <end position="158"/>
    </location>
    <ligand>
        <name>ADP</name>
        <dbReference type="ChEBI" id="CHEBI:456216"/>
    </ligand>
</feature>
<dbReference type="PANTHER" id="PTHR31756">
    <property type="entry name" value="PYRUVATE, PHOSPHATE DIKINASE REGULATORY PROTEIN 1, CHLOROPLASTIC"/>
    <property type="match status" value="1"/>
</dbReference>
<evidence type="ECO:0000256" key="4">
    <source>
        <dbReference type="ARBA" id="ARBA00022777"/>
    </source>
</evidence>
<evidence type="ECO:0000256" key="3">
    <source>
        <dbReference type="ARBA" id="ARBA00022741"/>
    </source>
</evidence>
<evidence type="ECO:0000256" key="2">
    <source>
        <dbReference type="ARBA" id="ARBA00022679"/>
    </source>
</evidence>
<evidence type="ECO:0000256" key="1">
    <source>
        <dbReference type="ARBA" id="ARBA00022527"/>
    </source>
</evidence>